<proteinExistence type="predicted"/>
<dbReference type="EMBL" id="JAVDTR010000005">
    <property type="protein sequence ID" value="MDR6723605.1"/>
    <property type="molecule type" value="Genomic_DNA"/>
</dbReference>
<sequence length="135" mass="15910">MMINEHISFQSSLSLEEFTKRLGKNMSLKRFQFDYENENNWSWTYDESNIEINISKPFEDGKLQEWDDSTPIGCNFSLSLLLKSEPESVEKNDLVIKKVISEYVVNIEKIIGQKAFYHRGNFLNKFEAENNVEEK</sequence>
<evidence type="ECO:0000313" key="1">
    <source>
        <dbReference type="EMBL" id="MDR6723605.1"/>
    </source>
</evidence>
<protein>
    <submittedName>
        <fullName evidence="1">Uncharacterized protein</fullName>
    </submittedName>
</protein>
<name>A0AAP5LNF9_PAEAM</name>
<evidence type="ECO:0000313" key="2">
    <source>
        <dbReference type="Proteomes" id="UP001254832"/>
    </source>
</evidence>
<comment type="caution">
    <text evidence="1">The sequence shown here is derived from an EMBL/GenBank/DDBJ whole genome shotgun (WGS) entry which is preliminary data.</text>
</comment>
<gene>
    <name evidence="1" type="ORF">J2W91_002067</name>
</gene>
<dbReference type="Proteomes" id="UP001254832">
    <property type="component" value="Unassembled WGS sequence"/>
</dbReference>
<accession>A0AAP5LNF9</accession>
<reference evidence="1" key="1">
    <citation type="submission" date="2023-07" db="EMBL/GenBank/DDBJ databases">
        <title>Sorghum-associated microbial communities from plants grown in Nebraska, USA.</title>
        <authorList>
            <person name="Schachtman D."/>
        </authorList>
    </citation>
    <scope>NUCLEOTIDE SEQUENCE</scope>
    <source>
        <strain evidence="1">BE80</strain>
    </source>
</reference>
<dbReference type="AlphaFoldDB" id="A0AAP5LNF9"/>
<dbReference type="RefSeq" id="WP_310138971.1">
    <property type="nucleotide sequence ID" value="NZ_JAVDTR010000005.1"/>
</dbReference>
<organism evidence="1 2">
    <name type="scientific">Paenibacillus amylolyticus</name>
    <dbReference type="NCBI Taxonomy" id="1451"/>
    <lineage>
        <taxon>Bacteria</taxon>
        <taxon>Bacillati</taxon>
        <taxon>Bacillota</taxon>
        <taxon>Bacilli</taxon>
        <taxon>Bacillales</taxon>
        <taxon>Paenibacillaceae</taxon>
        <taxon>Paenibacillus</taxon>
    </lineage>
</organism>